<protein>
    <submittedName>
        <fullName evidence="1">Uncharacterized protein</fullName>
    </submittedName>
</protein>
<gene>
    <name evidence="1" type="ORF">CAMP_LOCUS412</name>
</gene>
<proteinExistence type="predicted"/>
<dbReference type="Proteomes" id="UP001152747">
    <property type="component" value="Unassembled WGS sequence"/>
</dbReference>
<keyword evidence="2" id="KW-1185">Reference proteome</keyword>
<sequence>MNLLSILNNNLNYQDMDSIEQMQEQMSILESDKILEQWDVFLEKYKIIKSGKSSASLDELKEAKREVKHLLRVTMHELDKTKERLRDIHSKIDVTSQSIEVMMEESRKLIAGKNSRPKKVKKLSLLSDKELGKIVLTLKSLNEE</sequence>
<comment type="caution">
    <text evidence="1">The sequence shown here is derived from an EMBL/GenBank/DDBJ whole genome shotgun (WGS) entry which is preliminary data.</text>
</comment>
<name>A0A9P1I4C2_9PELO</name>
<dbReference type="EMBL" id="CANHGI010000001">
    <property type="protein sequence ID" value="CAI5437775.1"/>
    <property type="molecule type" value="Genomic_DNA"/>
</dbReference>
<accession>A0A9P1I4C2</accession>
<organism evidence="1 2">
    <name type="scientific">Caenorhabditis angaria</name>
    <dbReference type="NCBI Taxonomy" id="860376"/>
    <lineage>
        <taxon>Eukaryota</taxon>
        <taxon>Metazoa</taxon>
        <taxon>Ecdysozoa</taxon>
        <taxon>Nematoda</taxon>
        <taxon>Chromadorea</taxon>
        <taxon>Rhabditida</taxon>
        <taxon>Rhabditina</taxon>
        <taxon>Rhabditomorpha</taxon>
        <taxon>Rhabditoidea</taxon>
        <taxon>Rhabditidae</taxon>
        <taxon>Peloderinae</taxon>
        <taxon>Caenorhabditis</taxon>
    </lineage>
</organism>
<evidence type="ECO:0000313" key="1">
    <source>
        <dbReference type="EMBL" id="CAI5437775.1"/>
    </source>
</evidence>
<evidence type="ECO:0000313" key="2">
    <source>
        <dbReference type="Proteomes" id="UP001152747"/>
    </source>
</evidence>
<reference evidence="1" key="1">
    <citation type="submission" date="2022-11" db="EMBL/GenBank/DDBJ databases">
        <authorList>
            <person name="Kikuchi T."/>
        </authorList>
    </citation>
    <scope>NUCLEOTIDE SEQUENCE</scope>
    <source>
        <strain evidence="1">PS1010</strain>
    </source>
</reference>
<dbReference type="AlphaFoldDB" id="A0A9P1I4C2"/>